<name>A0ABV0KPW7_9CYAN</name>
<comment type="caution">
    <text evidence="2">The sequence shown here is derived from an EMBL/GenBank/DDBJ whole genome shotgun (WGS) entry which is preliminary data.</text>
</comment>
<dbReference type="EMBL" id="JAMPLM010000026">
    <property type="protein sequence ID" value="MEP1061078.1"/>
    <property type="molecule type" value="Genomic_DNA"/>
</dbReference>
<protein>
    <submittedName>
        <fullName evidence="2">DUF1156 domain-containing protein</fullName>
    </submittedName>
</protein>
<evidence type="ECO:0000313" key="2">
    <source>
        <dbReference type="EMBL" id="MEP1061078.1"/>
    </source>
</evidence>
<sequence length="971" mass="108068">MTYRKKLIEVALPLEAINMESAREKSIRHGHPSTLHLWWARRPLAACRAVLFASLVDDPSSWPDKFPTEEAQNAERQRLFDILGRITIETNKKGITKQVVRGLVSWDDINDPNSGVLIAAQREIARSIAWNRGDKPPTEPEAVRRYLAGNAPPVYDPFAGGGSIPLEAQRLGLEAHASDLNPVAVLINKALIEIPPKFKDMSPVNPEARQKLKVNQWKGAQGLAEDVRYYGKWMRDEAEKRIGHLYPKVKLPQEYGEGEATVIAWLWTRTAKCPNPACGCQMPLVRSLNLSTQKGKETRLHPTVVHSQNPPSILFGVEKGKEEILTNKSNRQGVTCICCGTPASFEYLRVEGKAGRMSTQMMAIVADIGKGRVYLPADKIQEEIAHTAKPKWQPDELVTTPSHDVDRLPMYGMRSWGDAFTARQLVALTTLNDLVDEVEAKIHRETIIAGVHDSEIPIHKGASNAKVYADAVATYLALAVSRTTNTICSLAIWSQSRDQSVNVFSRQALAMNWDFPEVNPFARAAGDFGQTTESMSKTIASAPASVAATVLQRDAATEDIPLSCALIATDPPYFDNVGYADLSDFFYVWLRRSLNTLYPSIFGTLLTPKFQELVASHHRFDGNRKKAQEFFEQGLTRAFERMYKASHPNYPLSVYYAFKQTESENQTITSDNLPAVASTGWETMLEGLLQSGFSINGTWPMRTERPTGVKVATNALASSIVLVCRPRPENAPQATRRQLLNELQRELPDAIKKLQQGNIAPVDLAQASIGPGMAIYSRYAKVLEADGSPMRVRTALQLINQTLDQFLSEQEGEFDGDSRWAIAWFEQHQFNDGLYGDAETLSKAKNTAVQGMVNAGILIAKGGKVRLLRRDELPDNWNPADDDRVPDWEATQHLIRTLDQQGETGAANLLMKLGDKGEVARDLAYRLYSICDRKNWTQEAMAYNSLVISYPEISRLASEHMQSAPTQGNLF</sequence>
<organism evidence="2 3">
    <name type="scientific">Stenomitos frigidus AS-A4</name>
    <dbReference type="NCBI Taxonomy" id="2933935"/>
    <lineage>
        <taxon>Bacteria</taxon>
        <taxon>Bacillati</taxon>
        <taxon>Cyanobacteriota</taxon>
        <taxon>Cyanophyceae</taxon>
        <taxon>Leptolyngbyales</taxon>
        <taxon>Leptolyngbyaceae</taxon>
        <taxon>Stenomitos</taxon>
    </lineage>
</organism>
<evidence type="ECO:0000259" key="1">
    <source>
        <dbReference type="Pfam" id="PF06634"/>
    </source>
</evidence>
<dbReference type="SUPFAM" id="SSF53335">
    <property type="entry name" value="S-adenosyl-L-methionine-dependent methyltransferases"/>
    <property type="match status" value="1"/>
</dbReference>
<reference evidence="2 3" key="1">
    <citation type="submission" date="2022-04" db="EMBL/GenBank/DDBJ databases">
        <title>Positive selection, recombination, and allopatry shape intraspecific diversity of widespread and dominant cyanobacteria.</title>
        <authorList>
            <person name="Wei J."/>
            <person name="Shu W."/>
            <person name="Hu C."/>
        </authorList>
    </citation>
    <scope>NUCLEOTIDE SEQUENCE [LARGE SCALE GENOMIC DNA]</scope>
    <source>
        <strain evidence="2 3">AS-A4</strain>
    </source>
</reference>
<dbReference type="Proteomes" id="UP001476950">
    <property type="component" value="Unassembled WGS sequence"/>
</dbReference>
<dbReference type="RefSeq" id="WP_190449858.1">
    <property type="nucleotide sequence ID" value="NZ_JAMPLM010000026.1"/>
</dbReference>
<evidence type="ECO:0000313" key="3">
    <source>
        <dbReference type="Proteomes" id="UP001476950"/>
    </source>
</evidence>
<gene>
    <name evidence="2" type="ORF">NDI38_21845</name>
</gene>
<feature type="domain" description="DUF1156" evidence="1">
    <location>
        <begin position="11"/>
        <end position="82"/>
    </location>
</feature>
<proteinExistence type="predicted"/>
<accession>A0ABV0KPW7</accession>
<dbReference type="InterPro" id="IPR009537">
    <property type="entry name" value="DUF1156"/>
</dbReference>
<dbReference type="InterPro" id="IPR002052">
    <property type="entry name" value="DNA_methylase_N6_adenine_CS"/>
</dbReference>
<dbReference type="PROSITE" id="PS00092">
    <property type="entry name" value="N6_MTASE"/>
    <property type="match status" value="1"/>
</dbReference>
<dbReference type="InterPro" id="IPR029063">
    <property type="entry name" value="SAM-dependent_MTases_sf"/>
</dbReference>
<keyword evidence="3" id="KW-1185">Reference proteome</keyword>
<dbReference type="Pfam" id="PF06634">
    <property type="entry name" value="DUF1156"/>
    <property type="match status" value="1"/>
</dbReference>